<evidence type="ECO:0000256" key="9">
    <source>
        <dbReference type="ARBA" id="ARBA00022989"/>
    </source>
</evidence>
<evidence type="ECO:0000256" key="2">
    <source>
        <dbReference type="ARBA" id="ARBA00001941"/>
    </source>
</evidence>
<reference evidence="13 15" key="1">
    <citation type="submission" date="2015-11" db="EMBL/GenBank/DDBJ databases">
        <title>Genomic analysis of 38 Legionella species identifies large and diverse effector repertoires.</title>
        <authorList>
            <person name="Burstein D."/>
            <person name="Amaro F."/>
            <person name="Zusman T."/>
            <person name="Lifshitz Z."/>
            <person name="Cohen O."/>
            <person name="Gilbert J.A."/>
            <person name="Pupko T."/>
            <person name="Shuman H.A."/>
            <person name="Segal G."/>
        </authorList>
    </citation>
    <scope>NUCLEOTIDE SEQUENCE [LARGE SCALE GENOMIC DNA]</scope>
    <source>
        <strain evidence="13 15">SC-18-C9</strain>
    </source>
</reference>
<keyword evidence="9" id="KW-1133">Transmembrane helix</keyword>
<protein>
    <submittedName>
        <fullName evidence="13 14">TraB family</fullName>
    </submittedName>
</protein>
<dbReference type="CDD" id="cd14789">
    <property type="entry name" value="Tiki"/>
    <property type="match status" value="1"/>
</dbReference>
<evidence type="ECO:0000313" key="15">
    <source>
        <dbReference type="Proteomes" id="UP000054820"/>
    </source>
</evidence>
<sequence length="388" mass="44309">MLYEIISPNGSKSYLFGTMHVNDEEVITLPLEVKVAFDSSNCCVFEVDTSLVDQEKIKQAIKTWSAKQPPLTLNATGDLEIISGECKPLIPEALALSIGSHSSRLINPLDLQLISAAKKKDKRVLYLEDWEKQIHLLYGLQFDFVFHYKFYNYITNNLHRTQTLFNLSKEAYLKQDMKFFKAHPQEDRHTPSVVHQYHKELSYDRDPTLAESIKKCLEQELGIIFIAVGIAHLCGIIEILKLAGYTINSIPLGQRLYPIAGSIEDGKKVEAFRRIYHALYSGQSNALKTKGLFYEPEMILSYDHIVDYVMKYPNTRAAEAWRLANIHLDDVSAQNVTLVKDIHKYALNNSSFSFFKKFISNTPGEHSIQNASENSRTERIVTALNEFH</sequence>
<comment type="cofactor">
    <cofactor evidence="1">
        <name>Mn(2+)</name>
        <dbReference type="ChEBI" id="CHEBI:29035"/>
    </cofactor>
</comment>
<dbReference type="PANTHER" id="PTHR31120:SF6">
    <property type="entry name" value="METALLOPROTEASE TIKI HOMOLOG"/>
    <property type="match status" value="1"/>
</dbReference>
<keyword evidence="7" id="KW-0732">Signal</keyword>
<evidence type="ECO:0000256" key="1">
    <source>
        <dbReference type="ARBA" id="ARBA00001936"/>
    </source>
</evidence>
<dbReference type="AlphaFoldDB" id="A0A378LB08"/>
<keyword evidence="4" id="KW-0645">Protease</keyword>
<dbReference type="Pfam" id="PF01963">
    <property type="entry name" value="TraB_PrgY_gumN"/>
    <property type="match status" value="1"/>
</dbReference>
<evidence type="ECO:0000256" key="8">
    <source>
        <dbReference type="ARBA" id="ARBA00022801"/>
    </source>
</evidence>
<dbReference type="EMBL" id="LNYZ01000042">
    <property type="protein sequence ID" value="KTD70279.1"/>
    <property type="molecule type" value="Genomic_DNA"/>
</dbReference>
<keyword evidence="12" id="KW-0325">Glycoprotein</keyword>
<comment type="cofactor">
    <cofactor evidence="2">
        <name>Co(2+)</name>
        <dbReference type="ChEBI" id="CHEBI:48828"/>
    </cofactor>
</comment>
<evidence type="ECO:0000256" key="3">
    <source>
        <dbReference type="ARBA" id="ARBA00004479"/>
    </source>
</evidence>
<evidence type="ECO:0000256" key="12">
    <source>
        <dbReference type="ARBA" id="ARBA00023180"/>
    </source>
</evidence>
<evidence type="ECO:0000256" key="7">
    <source>
        <dbReference type="ARBA" id="ARBA00022729"/>
    </source>
</evidence>
<name>A0A378LB08_9GAMM</name>
<evidence type="ECO:0000313" key="13">
    <source>
        <dbReference type="EMBL" id="KTD70279.1"/>
    </source>
</evidence>
<dbReference type="GO" id="GO:0004222">
    <property type="term" value="F:metalloendopeptidase activity"/>
    <property type="evidence" value="ECO:0007669"/>
    <property type="project" value="TreeGrafter"/>
</dbReference>
<gene>
    <name evidence="13" type="ORF">Lstg_3281</name>
    <name evidence="14" type="ORF">NCTC11991_02629</name>
</gene>
<dbReference type="OrthoDB" id="5652268at2"/>
<evidence type="ECO:0000256" key="5">
    <source>
        <dbReference type="ARBA" id="ARBA00022692"/>
    </source>
</evidence>
<dbReference type="EMBL" id="UGOY01000001">
    <property type="protein sequence ID" value="STY24013.1"/>
    <property type="molecule type" value="Genomic_DNA"/>
</dbReference>
<evidence type="ECO:0000256" key="10">
    <source>
        <dbReference type="ARBA" id="ARBA00023049"/>
    </source>
</evidence>
<keyword evidence="6" id="KW-0479">Metal-binding</keyword>
<dbReference type="RefSeq" id="WP_058478716.1">
    <property type="nucleotide sequence ID" value="NZ_CAAAIO010000009.1"/>
</dbReference>
<evidence type="ECO:0000313" key="14">
    <source>
        <dbReference type="EMBL" id="STY24013.1"/>
    </source>
</evidence>
<keyword evidence="10" id="KW-0482">Metalloprotease</keyword>
<reference evidence="14 16" key="2">
    <citation type="submission" date="2018-06" db="EMBL/GenBank/DDBJ databases">
        <authorList>
            <consortium name="Pathogen Informatics"/>
            <person name="Doyle S."/>
        </authorList>
    </citation>
    <scope>NUCLEOTIDE SEQUENCE [LARGE SCALE GENOMIC DNA]</scope>
    <source>
        <strain evidence="14 16">NCTC11991</strain>
    </source>
</reference>
<dbReference type="GO" id="GO:0016020">
    <property type="term" value="C:membrane"/>
    <property type="evidence" value="ECO:0007669"/>
    <property type="project" value="UniProtKB-SubCell"/>
</dbReference>
<evidence type="ECO:0000256" key="6">
    <source>
        <dbReference type="ARBA" id="ARBA00022723"/>
    </source>
</evidence>
<organism evidence="14 16">
    <name type="scientific">Legionella steigerwaltii</name>
    <dbReference type="NCBI Taxonomy" id="460"/>
    <lineage>
        <taxon>Bacteria</taxon>
        <taxon>Pseudomonadati</taxon>
        <taxon>Pseudomonadota</taxon>
        <taxon>Gammaproteobacteria</taxon>
        <taxon>Legionellales</taxon>
        <taxon>Legionellaceae</taxon>
        <taxon>Legionella</taxon>
    </lineage>
</organism>
<dbReference type="PANTHER" id="PTHR31120">
    <property type="entry name" value="METALLOPROTEASE TIKI"/>
    <property type="match status" value="1"/>
</dbReference>
<dbReference type="Proteomes" id="UP000054820">
    <property type="component" value="Unassembled WGS sequence"/>
</dbReference>
<keyword evidence="8" id="KW-0378">Hydrolase</keyword>
<comment type="subcellular location">
    <subcellularLocation>
        <location evidence="3">Membrane</location>
        <topology evidence="3">Single-pass type I membrane protein</topology>
    </subcellularLocation>
</comment>
<dbReference type="Proteomes" id="UP000255110">
    <property type="component" value="Unassembled WGS sequence"/>
</dbReference>
<keyword evidence="15" id="KW-1185">Reference proteome</keyword>
<dbReference type="InterPro" id="IPR002816">
    <property type="entry name" value="TraB/PrgY/GumN_fam"/>
</dbReference>
<keyword evidence="5" id="KW-0812">Transmembrane</keyword>
<proteinExistence type="predicted"/>
<evidence type="ECO:0000256" key="11">
    <source>
        <dbReference type="ARBA" id="ARBA00023136"/>
    </source>
</evidence>
<keyword evidence="11" id="KW-0472">Membrane</keyword>
<dbReference type="GO" id="GO:0046872">
    <property type="term" value="F:metal ion binding"/>
    <property type="evidence" value="ECO:0007669"/>
    <property type="project" value="UniProtKB-KW"/>
</dbReference>
<accession>A0A378LB08</accession>
<dbReference type="InterPro" id="IPR040230">
    <property type="entry name" value="TIKI1/2-like"/>
</dbReference>
<dbReference type="GO" id="GO:0006508">
    <property type="term" value="P:proteolysis"/>
    <property type="evidence" value="ECO:0007669"/>
    <property type="project" value="UniProtKB-KW"/>
</dbReference>
<evidence type="ECO:0000313" key="16">
    <source>
        <dbReference type="Proteomes" id="UP000255110"/>
    </source>
</evidence>
<dbReference type="GO" id="GO:0030178">
    <property type="term" value="P:negative regulation of Wnt signaling pathway"/>
    <property type="evidence" value="ECO:0007669"/>
    <property type="project" value="InterPro"/>
</dbReference>
<evidence type="ECO:0000256" key="4">
    <source>
        <dbReference type="ARBA" id="ARBA00022670"/>
    </source>
</evidence>